<dbReference type="EMBL" id="JAMYXC010000252">
    <property type="protein sequence ID" value="MCP1169997.1"/>
    <property type="molecule type" value="Genomic_DNA"/>
</dbReference>
<name>A0A9X2FRR5_9RHOB</name>
<evidence type="ECO:0000256" key="1">
    <source>
        <dbReference type="SAM" id="MobiDB-lite"/>
    </source>
</evidence>
<evidence type="ECO:0000313" key="3">
    <source>
        <dbReference type="Proteomes" id="UP001139477"/>
    </source>
</evidence>
<keyword evidence="3" id="KW-1185">Reference proteome</keyword>
<sequence length="91" mass="10187">MSDSKTTTNHDEIRQWCEARGGHPARVADTSGGEGTGVLRIDFEPQSENLERISWDEWFETFDDSKLAFLHQDSAADGAASRFNKLISREG</sequence>
<proteinExistence type="predicted"/>
<comment type="caution">
    <text evidence="2">The sequence shown here is derived from an EMBL/GenBank/DDBJ whole genome shotgun (WGS) entry which is preliminary data.</text>
</comment>
<dbReference type="RefSeq" id="WP_253334165.1">
    <property type="nucleotide sequence ID" value="NZ_JAMYXC010000252.1"/>
</dbReference>
<dbReference type="Proteomes" id="UP001139477">
    <property type="component" value="Unassembled WGS sequence"/>
</dbReference>
<reference evidence="2" key="1">
    <citation type="submission" date="2022-06" db="EMBL/GenBank/DDBJ databases">
        <title>Limimaricola sediminis sp. nov., isolated from an intertidal sediment.</title>
        <authorList>
            <person name="Shao X."/>
        </authorList>
    </citation>
    <scope>NUCLEOTIDE SEQUENCE</scope>
    <source>
        <strain evidence="2">ASW11-118</strain>
    </source>
</reference>
<evidence type="ECO:0008006" key="4">
    <source>
        <dbReference type="Google" id="ProtNLM"/>
    </source>
</evidence>
<evidence type="ECO:0000313" key="2">
    <source>
        <dbReference type="EMBL" id="MCP1169997.1"/>
    </source>
</evidence>
<protein>
    <recommendedName>
        <fullName evidence="4">1,4-alpha-glucan branching enzyme</fullName>
    </recommendedName>
</protein>
<feature type="region of interest" description="Disordered" evidence="1">
    <location>
        <begin position="19"/>
        <end position="39"/>
    </location>
</feature>
<dbReference type="AlphaFoldDB" id="A0A9X2FRR5"/>
<accession>A0A9X2FRR5</accession>
<gene>
    <name evidence="2" type="ORF">NHG85_15935</name>
</gene>
<organism evidence="2 3">
    <name type="scientific">Limimaricola litoreus</name>
    <dbReference type="NCBI Taxonomy" id="2955316"/>
    <lineage>
        <taxon>Bacteria</taxon>
        <taxon>Pseudomonadati</taxon>
        <taxon>Pseudomonadota</taxon>
        <taxon>Alphaproteobacteria</taxon>
        <taxon>Rhodobacterales</taxon>
        <taxon>Paracoccaceae</taxon>
        <taxon>Limimaricola</taxon>
    </lineage>
</organism>